<dbReference type="AlphaFoldDB" id="A0A1I6FFG7"/>
<proteinExistence type="predicted"/>
<dbReference type="Pfam" id="PF20703">
    <property type="entry name" value="nSTAND1"/>
    <property type="match status" value="1"/>
</dbReference>
<dbReference type="EMBL" id="FOYL01000014">
    <property type="protein sequence ID" value="SFR28668.1"/>
    <property type="molecule type" value="Genomic_DNA"/>
</dbReference>
<dbReference type="RefSeq" id="WP_093604870.1">
    <property type="nucleotide sequence ID" value="NZ_FOYL01000014.1"/>
</dbReference>
<sequence>MPRTERPLDCEDTELGRFAADLRKLREKAGKPSYRALASRAHYSAATLSDAAGGKKLPSLAVTLAYVKACGGDEEEWEQRWRDIAAPPEPTGEAPYVGLKAFQKEDADRFHGREKLTAKLVELTHARPFVGVFGASGSGKSSLLRAGLLPRLDQALIFTPGVQPLDECAVRLAQLTGHSAVVLHGELTDPAALGLLIRQHDENLVLVVDQFEEVFTLVGPEQRDWFVRALMSAPHVVIGVRADFYGHVGRHPELVEALEGAQLLVGPLTTDELRRAIVEPALRVGATVESALVTRLVADVVGQAAALPLVQHALVETWHRRRGMTLSLVGYEEAGGVEHAIARTAEAVYEQLDQEQQRIAQRTFLRLIALGEGTEDTKRRANRESFDADVLEHLANARLVTLTEQHAELTHEALIRSWPRLRDWIAEDRETLRVHHQLTEAAAQWDGDRDLLYQGARLAQAAELSADSLTEPEREFLTASQAEGRRRVRRARAVMAVLSVLVLLLAGTVVFAMRQADEVAAQRDIAVAGNAAAEARWLARMSMTEPDAARLALAVYRVSPTEANRDLLLKADAADRRKPYLSASHGSQINKADGGTLYAVTEQGRTGVSLWDLPANRMVVNLPGVPVAVSEDNSRAVLHGKENFGLYDSSPAEEGRKLADLPVHGGSSVARNNGVDVVAGIVSVDRSLKTLAPKMWVHDGSGQVREVVLADPGDAHEVRLSPDGRMLALARMRPDGQSQVELWRFDGTELRLAGRVGAPVGSGRPEFSPDGRLLAMPSPTSATTAVWDVSDPASPVHRADLPEQFAGTSRPMIKFSPDSRQVLLAAARTVTIWDLEQPDAPRRLAGFDNFTMDVMSADNWSSQFVISTGDGFFWHLRVDAEQAVQDLCPRHAELSDREWAKYFPDIERVPVC</sequence>
<keyword evidence="4" id="KW-1185">Reference proteome</keyword>
<dbReference type="InterPro" id="IPR027417">
    <property type="entry name" value="P-loop_NTPase"/>
</dbReference>
<accession>A0A1I6FFG7</accession>
<dbReference type="STRING" id="84724.SAMN04488564_114232"/>
<dbReference type="Gene3D" id="2.130.10.10">
    <property type="entry name" value="YVTN repeat-like/Quinoprotein amine dehydrogenase"/>
    <property type="match status" value="1"/>
</dbReference>
<name>A0A1I6FFG7_9PSEU</name>
<evidence type="ECO:0000313" key="4">
    <source>
        <dbReference type="Proteomes" id="UP000198583"/>
    </source>
</evidence>
<gene>
    <name evidence="3" type="ORF">SAMN04488564_114232</name>
</gene>
<evidence type="ECO:0000256" key="1">
    <source>
        <dbReference type="SAM" id="Phobius"/>
    </source>
</evidence>
<dbReference type="InterPro" id="IPR001387">
    <property type="entry name" value="Cro/C1-type_HTH"/>
</dbReference>
<dbReference type="SUPFAM" id="SSF82171">
    <property type="entry name" value="DPP6 N-terminal domain-like"/>
    <property type="match status" value="1"/>
</dbReference>
<dbReference type="SUPFAM" id="SSF52540">
    <property type="entry name" value="P-loop containing nucleoside triphosphate hydrolases"/>
    <property type="match status" value="1"/>
</dbReference>
<dbReference type="Proteomes" id="UP000198583">
    <property type="component" value="Unassembled WGS sequence"/>
</dbReference>
<keyword evidence="1" id="KW-0472">Membrane</keyword>
<dbReference type="InterPro" id="IPR011659">
    <property type="entry name" value="WD40"/>
</dbReference>
<dbReference type="OrthoDB" id="192618at2"/>
<dbReference type="InterPro" id="IPR049052">
    <property type="entry name" value="nSTAND1"/>
</dbReference>
<evidence type="ECO:0000259" key="2">
    <source>
        <dbReference type="SMART" id="SM00530"/>
    </source>
</evidence>
<keyword evidence="1" id="KW-0812">Transmembrane</keyword>
<keyword evidence="1" id="KW-1133">Transmembrane helix</keyword>
<dbReference type="InterPro" id="IPR015943">
    <property type="entry name" value="WD40/YVTN_repeat-like_dom_sf"/>
</dbReference>
<organism evidence="3 4">
    <name type="scientific">Lentzea waywayandensis</name>
    <dbReference type="NCBI Taxonomy" id="84724"/>
    <lineage>
        <taxon>Bacteria</taxon>
        <taxon>Bacillati</taxon>
        <taxon>Actinomycetota</taxon>
        <taxon>Actinomycetes</taxon>
        <taxon>Pseudonocardiales</taxon>
        <taxon>Pseudonocardiaceae</taxon>
        <taxon>Lentzea</taxon>
    </lineage>
</organism>
<evidence type="ECO:0000313" key="3">
    <source>
        <dbReference type="EMBL" id="SFR28668.1"/>
    </source>
</evidence>
<feature type="domain" description="HTH cro/C1-type" evidence="2">
    <location>
        <begin position="21"/>
        <end position="77"/>
    </location>
</feature>
<dbReference type="Pfam" id="PF13560">
    <property type="entry name" value="HTH_31"/>
    <property type="match status" value="1"/>
</dbReference>
<reference evidence="4" key="1">
    <citation type="submission" date="2016-10" db="EMBL/GenBank/DDBJ databases">
        <authorList>
            <person name="Varghese N."/>
            <person name="Submissions S."/>
        </authorList>
    </citation>
    <scope>NUCLEOTIDE SEQUENCE [LARGE SCALE GENOMIC DNA]</scope>
    <source>
        <strain evidence="4">DSM 44232</strain>
    </source>
</reference>
<protein>
    <submittedName>
        <fullName evidence="3">WD40-like Beta Propeller Repeat</fullName>
    </submittedName>
</protein>
<dbReference type="Pfam" id="PF07676">
    <property type="entry name" value="PD40"/>
    <property type="match status" value="1"/>
</dbReference>
<dbReference type="CDD" id="cd00093">
    <property type="entry name" value="HTH_XRE"/>
    <property type="match status" value="1"/>
</dbReference>
<feature type="transmembrane region" description="Helical" evidence="1">
    <location>
        <begin position="493"/>
        <end position="513"/>
    </location>
</feature>
<dbReference type="SMART" id="SM00530">
    <property type="entry name" value="HTH_XRE"/>
    <property type="match status" value="1"/>
</dbReference>